<dbReference type="Proteomes" id="UP001239111">
    <property type="component" value="Chromosome 3"/>
</dbReference>
<name>A0ACC2NQ37_9HYME</name>
<dbReference type="EMBL" id="CM056743">
    <property type="protein sequence ID" value="KAJ8673375.1"/>
    <property type="molecule type" value="Genomic_DNA"/>
</dbReference>
<organism evidence="1 2">
    <name type="scientific">Eretmocerus hayati</name>
    <dbReference type="NCBI Taxonomy" id="131215"/>
    <lineage>
        <taxon>Eukaryota</taxon>
        <taxon>Metazoa</taxon>
        <taxon>Ecdysozoa</taxon>
        <taxon>Arthropoda</taxon>
        <taxon>Hexapoda</taxon>
        <taxon>Insecta</taxon>
        <taxon>Pterygota</taxon>
        <taxon>Neoptera</taxon>
        <taxon>Endopterygota</taxon>
        <taxon>Hymenoptera</taxon>
        <taxon>Apocrita</taxon>
        <taxon>Proctotrupomorpha</taxon>
        <taxon>Chalcidoidea</taxon>
        <taxon>Aphelinidae</taxon>
        <taxon>Aphelininae</taxon>
        <taxon>Eretmocerus</taxon>
    </lineage>
</organism>
<accession>A0ACC2NQ37</accession>
<gene>
    <name evidence="1" type="ORF">QAD02_004637</name>
</gene>
<protein>
    <submittedName>
        <fullName evidence="1">Uncharacterized protein</fullName>
    </submittedName>
</protein>
<comment type="caution">
    <text evidence="1">The sequence shown here is derived from an EMBL/GenBank/DDBJ whole genome shotgun (WGS) entry which is preliminary data.</text>
</comment>
<evidence type="ECO:0000313" key="2">
    <source>
        <dbReference type="Proteomes" id="UP001239111"/>
    </source>
</evidence>
<evidence type="ECO:0000313" key="1">
    <source>
        <dbReference type="EMBL" id="KAJ8673375.1"/>
    </source>
</evidence>
<proteinExistence type="predicted"/>
<sequence>MSANTSTMESSKDKIMSETTVQTVPQNLTTIQSIQTVQSMQSTHNAVTSSIQATQVSAQSLVGKSISLDLNSSKLLMKQSIPSNIVTSDSGKLTTSQFSPVTLGSTVRIISPNMLSTLERQSQTQTQQSSQQGHQIVTTMPATYHVPRGPAAVASISTPRATVATPLVRAISTVQQMSITRPGITTTVSNSQWQPKVVYAQPQRHPIPVVTRPATVVTATPSRLITPVLQAQNSSITRLPTPTRPPTPQVVTSLPQVSQAGRSITQTIQPIQTSRPLTTTPINRVAVSAPVVGAPNRVATVTSVQTSVGRQLTVNTAAGASAVTASRIVIPQQAVIRLLVEPGYEESAAKPNASPRPSILRKREIDSSPAKGIAKNLAPVLASLPTSSSSSPPGSPKGDRDGGGNQSSGSTTVSATSSPGLDEEPEQSRITINPSVEMSPRKKPRKQQLTGVELTTSRCTDEEMQFITEERMKKEIKEDVKDKFIERKHNPNLQDMKPPQAAPIKSKPTPSLLGTSWKNRWGGRLHHYRRPSDVRPREERRPSVNEIAQQKHVLQKVNGWKVYHLTSQMEDLAELEKSVHEKLKATLTMLESQQSKGRQDDSLERANELIKGNMQRSSLISEGMNEARVQLTAIFQHKTYVADLLQRCSNKRVQKKRDK</sequence>
<keyword evidence="2" id="KW-1185">Reference proteome</keyword>
<reference evidence="1" key="1">
    <citation type="submission" date="2023-04" db="EMBL/GenBank/DDBJ databases">
        <title>A chromosome-level genome assembly of the parasitoid wasp Eretmocerus hayati.</title>
        <authorList>
            <person name="Zhong Y."/>
            <person name="Liu S."/>
            <person name="Liu Y."/>
        </authorList>
    </citation>
    <scope>NUCLEOTIDE SEQUENCE</scope>
    <source>
        <strain evidence="1">ZJU_SS_LIU_2023</strain>
    </source>
</reference>